<dbReference type="GO" id="GO:0008966">
    <property type="term" value="F:phosphoglucosamine mutase activity"/>
    <property type="evidence" value="ECO:0007669"/>
    <property type="project" value="InterPro"/>
</dbReference>
<dbReference type="InterPro" id="IPR005844">
    <property type="entry name" value="A-D-PHexomutase_a/b/a-I"/>
</dbReference>
<feature type="domain" description="Alpha-D-phosphohexomutase alpha/beta/alpha" evidence="9">
    <location>
        <begin position="3"/>
        <end position="129"/>
    </location>
</feature>
<dbReference type="Proteomes" id="UP000074294">
    <property type="component" value="Unassembled WGS sequence"/>
</dbReference>
<dbReference type="EMBL" id="LQMQ01000034">
    <property type="protein sequence ID" value="KUO40825.1"/>
    <property type="molecule type" value="Genomic_DNA"/>
</dbReference>
<evidence type="ECO:0000313" key="13">
    <source>
        <dbReference type="Proteomes" id="UP000074294"/>
    </source>
</evidence>
<dbReference type="Gene3D" id="3.30.310.50">
    <property type="entry name" value="Alpha-D-phosphohexomutase, C-terminal domain"/>
    <property type="match status" value="1"/>
</dbReference>
<dbReference type="InterPro" id="IPR016066">
    <property type="entry name" value="A-D-PHexomutase_CS"/>
</dbReference>
<dbReference type="PRINTS" id="PR00509">
    <property type="entry name" value="PGMPMM"/>
</dbReference>
<evidence type="ECO:0000256" key="3">
    <source>
        <dbReference type="ARBA" id="ARBA00022553"/>
    </source>
</evidence>
<dbReference type="InterPro" id="IPR016055">
    <property type="entry name" value="A-D-PHexomutase_a/b/a-I/II/III"/>
</dbReference>
<dbReference type="InterPro" id="IPR005846">
    <property type="entry name" value="A-D-PHexomutase_a/b/a-III"/>
</dbReference>
<dbReference type="GO" id="GO:0000287">
    <property type="term" value="F:magnesium ion binding"/>
    <property type="evidence" value="ECO:0007669"/>
    <property type="project" value="InterPro"/>
</dbReference>
<accession>A0A147JWF9</accession>
<dbReference type="Pfam" id="PF02880">
    <property type="entry name" value="PGM_PMM_III"/>
    <property type="match status" value="1"/>
</dbReference>
<organism evidence="12 13">
    <name type="scientific">Hadarchaeum yellowstonense</name>
    <dbReference type="NCBI Taxonomy" id="1776334"/>
    <lineage>
        <taxon>Archaea</taxon>
        <taxon>Methanobacteriati</taxon>
        <taxon>Candidatus Hadarchaeota</taxon>
        <taxon>Candidatus Hadarchaeia</taxon>
        <taxon>Candidatus Hadarchaeales</taxon>
        <taxon>Candidatus Hadarchaeaceae</taxon>
        <taxon>Candidatus Hadarchaeum</taxon>
    </lineage>
</organism>
<dbReference type="InterPro" id="IPR005841">
    <property type="entry name" value="Alpha-D-phosphohexomutase_SF"/>
</dbReference>
<dbReference type="PROSITE" id="PS00710">
    <property type="entry name" value="PGM_PMM"/>
    <property type="match status" value="1"/>
</dbReference>
<sequence length="447" mass="48958">MPKLFGTFGVRGIANEELTPKMALELGQALATDLGGGQVAVGRDNRTSGEMLELALVAGLNSGGCDALKLGLTPTPVLSFATRRFSCQAGVMITASHNPAEYNGIKFWDNEGAGFPRWREEKIERILSRGPKMVDWRNIGRVEEADALPGYMDAVLERVPRLKHRFKVVVDGANAVGNLVTPRLLRELGCQVVSLNGQLDGTFPGRKLETVAENLGELARTVVGCRADLGIAHDGDADRTLIVDERGEVISGDRVFAHVALHYLRGKARPRILTTVATSSVLDDVAAKLGGEVVRTRVGEPELVEELRRGGGGIAGEENGGVIFPDWLLCRDGIMTAVQFLEALDQTDRKASEFNLTLPAYYQVKRRLECPEEKKARVLKRLADRFSGHRVNRSDGLRIEFEDGWLLLRPSGTEPIFRCFAEARTERRARELAALGLRELKAAISGR</sequence>
<evidence type="ECO:0000259" key="8">
    <source>
        <dbReference type="Pfam" id="PF00408"/>
    </source>
</evidence>
<dbReference type="InterPro" id="IPR005845">
    <property type="entry name" value="A-D-PHexomutase_a/b/a-II"/>
</dbReference>
<feature type="domain" description="Alpha-D-phosphohexomutase C-terminal" evidence="8">
    <location>
        <begin position="368"/>
        <end position="434"/>
    </location>
</feature>
<dbReference type="STRING" id="1776334.APZ16_02195"/>
<dbReference type="CDD" id="cd03087">
    <property type="entry name" value="PGM_like1"/>
    <property type="match status" value="1"/>
</dbReference>
<keyword evidence="4 7" id="KW-0479">Metal-binding</keyword>
<dbReference type="NCBIfam" id="TIGR03990">
    <property type="entry name" value="Arch_GlmM"/>
    <property type="match status" value="1"/>
</dbReference>
<evidence type="ECO:0000259" key="9">
    <source>
        <dbReference type="Pfam" id="PF02878"/>
    </source>
</evidence>
<proteinExistence type="inferred from homology"/>
<keyword evidence="6" id="KW-0413">Isomerase</keyword>
<dbReference type="Pfam" id="PF02878">
    <property type="entry name" value="PGM_PMM_I"/>
    <property type="match status" value="1"/>
</dbReference>
<dbReference type="PANTHER" id="PTHR43771">
    <property type="entry name" value="PHOSPHOMANNOMUTASE"/>
    <property type="match status" value="1"/>
</dbReference>
<evidence type="ECO:0008006" key="14">
    <source>
        <dbReference type="Google" id="ProtNLM"/>
    </source>
</evidence>
<evidence type="ECO:0000256" key="7">
    <source>
        <dbReference type="RuleBase" id="RU004326"/>
    </source>
</evidence>
<protein>
    <recommendedName>
        <fullName evidence="14">Phosphoglucosamine mutase</fullName>
    </recommendedName>
</protein>
<evidence type="ECO:0000313" key="12">
    <source>
        <dbReference type="EMBL" id="KUO40825.1"/>
    </source>
</evidence>
<dbReference type="Pfam" id="PF00408">
    <property type="entry name" value="PGM_PMM_IV"/>
    <property type="match status" value="1"/>
</dbReference>
<dbReference type="Gene3D" id="3.40.120.10">
    <property type="entry name" value="Alpha-D-Glucose-1,6-Bisphosphate, subunit A, domain 3"/>
    <property type="match status" value="3"/>
</dbReference>
<comment type="cofactor">
    <cofactor evidence="1">
        <name>Mg(2+)</name>
        <dbReference type="ChEBI" id="CHEBI:18420"/>
    </cofactor>
</comment>
<dbReference type="PANTHER" id="PTHR43771:SF1">
    <property type="entry name" value="PHOSPHOMANNOMUTASE"/>
    <property type="match status" value="1"/>
</dbReference>
<keyword evidence="5 7" id="KW-0460">Magnesium</keyword>
<feature type="domain" description="Alpha-D-phosphohexomutase alpha/beta/alpha" evidence="10">
    <location>
        <begin position="151"/>
        <end position="247"/>
    </location>
</feature>
<dbReference type="Pfam" id="PF02879">
    <property type="entry name" value="PGM_PMM_II"/>
    <property type="match status" value="1"/>
</dbReference>
<dbReference type="InterPro" id="IPR005843">
    <property type="entry name" value="A-D-PHexomutase_C"/>
</dbReference>
<dbReference type="AlphaFoldDB" id="A0A147JWF9"/>
<name>A0A147JWF9_HADYE</name>
<comment type="similarity">
    <text evidence="2 7">Belongs to the phosphohexose mutase family.</text>
</comment>
<evidence type="ECO:0000256" key="1">
    <source>
        <dbReference type="ARBA" id="ARBA00001946"/>
    </source>
</evidence>
<dbReference type="InterPro" id="IPR024086">
    <property type="entry name" value="GlmM_arc-type"/>
</dbReference>
<reference evidence="12 13" key="1">
    <citation type="journal article" date="2016" name="Nat. Microbiol.">
        <title>Genomic inference of the metabolism of cosmopolitan subsurface Archaea, Hadesarchaea.</title>
        <authorList>
            <person name="Baker B.J."/>
            <person name="Saw J.H."/>
            <person name="Lind A.E."/>
            <person name="Lazar C.S."/>
            <person name="Hinrichs K.-U."/>
            <person name="Teske A.P."/>
            <person name="Ettema T.J."/>
        </authorList>
    </citation>
    <scope>NUCLEOTIDE SEQUENCE [LARGE SCALE GENOMIC DNA]</scope>
</reference>
<dbReference type="SUPFAM" id="SSF53738">
    <property type="entry name" value="Phosphoglucomutase, first 3 domains"/>
    <property type="match status" value="3"/>
</dbReference>
<comment type="caution">
    <text evidence="12">The sequence shown here is derived from an EMBL/GenBank/DDBJ whole genome shotgun (WGS) entry which is preliminary data.</text>
</comment>
<feature type="domain" description="Alpha-D-phosphohexomutase alpha/beta/alpha" evidence="11">
    <location>
        <begin position="252"/>
        <end position="354"/>
    </location>
</feature>
<dbReference type="InterPro" id="IPR036900">
    <property type="entry name" value="A-D-PHexomutase_C_sf"/>
</dbReference>
<dbReference type="FunFam" id="3.40.120.10:FF:000001">
    <property type="entry name" value="Phosphoglucosamine mutase"/>
    <property type="match status" value="1"/>
</dbReference>
<gene>
    <name evidence="12" type="ORF">APZ16_02195</name>
</gene>
<dbReference type="GO" id="GO:0005975">
    <property type="term" value="P:carbohydrate metabolic process"/>
    <property type="evidence" value="ECO:0007669"/>
    <property type="project" value="InterPro"/>
</dbReference>
<evidence type="ECO:0000256" key="5">
    <source>
        <dbReference type="ARBA" id="ARBA00022842"/>
    </source>
</evidence>
<evidence type="ECO:0000256" key="4">
    <source>
        <dbReference type="ARBA" id="ARBA00022723"/>
    </source>
</evidence>
<dbReference type="SUPFAM" id="SSF55957">
    <property type="entry name" value="Phosphoglucomutase, C-terminal domain"/>
    <property type="match status" value="1"/>
</dbReference>
<evidence type="ECO:0000259" key="10">
    <source>
        <dbReference type="Pfam" id="PF02879"/>
    </source>
</evidence>
<evidence type="ECO:0000256" key="2">
    <source>
        <dbReference type="ARBA" id="ARBA00010231"/>
    </source>
</evidence>
<evidence type="ECO:0000259" key="11">
    <source>
        <dbReference type="Pfam" id="PF02880"/>
    </source>
</evidence>
<keyword evidence="3" id="KW-0597">Phosphoprotein</keyword>
<evidence type="ECO:0000256" key="6">
    <source>
        <dbReference type="ARBA" id="ARBA00023235"/>
    </source>
</evidence>